<proteinExistence type="predicted"/>
<dbReference type="AlphaFoldDB" id="A0AAV9IP47"/>
<evidence type="ECO:0000313" key="3">
    <source>
        <dbReference type="Proteomes" id="UP001300502"/>
    </source>
</evidence>
<organism evidence="2 3">
    <name type="scientific">Galdieria yellowstonensis</name>
    <dbReference type="NCBI Taxonomy" id="3028027"/>
    <lineage>
        <taxon>Eukaryota</taxon>
        <taxon>Rhodophyta</taxon>
        <taxon>Bangiophyceae</taxon>
        <taxon>Galdieriales</taxon>
        <taxon>Galdieriaceae</taxon>
        <taxon>Galdieria</taxon>
    </lineage>
</organism>
<name>A0AAV9IP47_9RHOD</name>
<sequence length="190" mass="22392">MAKSKRSKIKQANRAVAKETLREKELKRLKATCLSLHRMAGLVQSFTVSGKNRKIQHGGFESITTYVPTPDRPRKFAVHQIEDGRYVQKDPNTILGEEQQAEMLHCQYYEDTRKPTEAVSTSHQQQPSNHRHNEENEDDDNDKMAQVAYIRATDWTRRKKRGHKRFLHKNERKIRQTKHPHNKNIRRLAF</sequence>
<evidence type="ECO:0008006" key="4">
    <source>
        <dbReference type="Google" id="ProtNLM"/>
    </source>
</evidence>
<gene>
    <name evidence="2" type="ORF">GAYE_SCF7681MG7034</name>
</gene>
<dbReference type="Proteomes" id="UP001300502">
    <property type="component" value="Unassembled WGS sequence"/>
</dbReference>
<evidence type="ECO:0000313" key="2">
    <source>
        <dbReference type="EMBL" id="KAK4529082.1"/>
    </source>
</evidence>
<evidence type="ECO:0000256" key="1">
    <source>
        <dbReference type="SAM" id="MobiDB-lite"/>
    </source>
</evidence>
<keyword evidence="3" id="KW-1185">Reference proteome</keyword>
<feature type="compositionally biased region" description="Polar residues" evidence="1">
    <location>
        <begin position="118"/>
        <end position="128"/>
    </location>
</feature>
<feature type="region of interest" description="Disordered" evidence="1">
    <location>
        <begin position="114"/>
        <end position="143"/>
    </location>
</feature>
<reference evidence="2 3" key="1">
    <citation type="submission" date="2022-07" db="EMBL/GenBank/DDBJ databases">
        <title>Genome-wide signatures of adaptation to extreme environments.</title>
        <authorList>
            <person name="Cho C.H."/>
            <person name="Yoon H.S."/>
        </authorList>
    </citation>
    <scope>NUCLEOTIDE SEQUENCE [LARGE SCALE GENOMIC DNA]</scope>
    <source>
        <strain evidence="2 3">108.79 E11</strain>
    </source>
</reference>
<feature type="region of interest" description="Disordered" evidence="1">
    <location>
        <begin position="158"/>
        <end position="190"/>
    </location>
</feature>
<protein>
    <recommendedName>
        <fullName evidence="4">BZIP domain-containing protein</fullName>
    </recommendedName>
</protein>
<dbReference type="EMBL" id="JANCYU010000075">
    <property type="protein sequence ID" value="KAK4529082.1"/>
    <property type="molecule type" value="Genomic_DNA"/>
</dbReference>
<comment type="caution">
    <text evidence="2">The sequence shown here is derived from an EMBL/GenBank/DDBJ whole genome shotgun (WGS) entry which is preliminary data.</text>
</comment>
<accession>A0AAV9IP47</accession>